<accession>A0A372GLZ2</accession>
<comment type="subcellular location">
    <subcellularLocation>
        <location evidence="1">Membrane</location>
        <topology evidence="1">Multi-pass membrane protein</topology>
    </subcellularLocation>
</comment>
<feature type="transmembrane region" description="Helical" evidence="9">
    <location>
        <begin position="339"/>
        <end position="365"/>
    </location>
</feature>
<evidence type="ECO:0000313" key="11">
    <source>
        <dbReference type="Proteomes" id="UP000262882"/>
    </source>
</evidence>
<reference evidence="10 11" key="1">
    <citation type="submission" date="2018-08" db="EMBL/GenBank/DDBJ databases">
        <title>Actinomadura spongicola sp. nov., isolated from marine sponge Leucetta chagosensis.</title>
        <authorList>
            <person name="Li L."/>
            <person name="Lin H.W."/>
        </authorList>
    </citation>
    <scope>NUCLEOTIDE SEQUENCE [LARGE SCALE GENOMIC DNA]</scope>
    <source>
        <strain evidence="10 11">LHW52907</strain>
    </source>
</reference>
<feature type="region of interest" description="Disordered" evidence="8">
    <location>
        <begin position="549"/>
        <end position="571"/>
    </location>
</feature>
<dbReference type="EMBL" id="QVNQ01000002">
    <property type="protein sequence ID" value="RFS86388.1"/>
    <property type="molecule type" value="Genomic_DNA"/>
</dbReference>
<feature type="transmembrane region" description="Helical" evidence="9">
    <location>
        <begin position="377"/>
        <end position="396"/>
    </location>
</feature>
<evidence type="ECO:0000313" key="10">
    <source>
        <dbReference type="EMBL" id="RFS86388.1"/>
    </source>
</evidence>
<feature type="transmembrane region" description="Helical" evidence="9">
    <location>
        <begin position="171"/>
        <end position="189"/>
    </location>
</feature>
<dbReference type="InterPro" id="IPR049829">
    <property type="entry name" value="MptA/B-like"/>
</dbReference>
<dbReference type="GO" id="GO:0016757">
    <property type="term" value="F:glycosyltransferase activity"/>
    <property type="evidence" value="ECO:0007669"/>
    <property type="project" value="UniProtKB-KW"/>
</dbReference>
<feature type="transmembrane region" description="Helical" evidence="9">
    <location>
        <begin position="88"/>
        <end position="111"/>
    </location>
</feature>
<sequence>MCRHNEFVNLEEGTGVVSRQSRFRTSTPLITACHRATSTSRQADLPGTFRNCSAAPHENPYSLAVSILNVAGSALRSPAHARERVRRFLGPLGLGLMVLGLAILAACMAAGRSRFVPFWGGDGPFLGWNAGLSSTTVSTAVRISALCAGLGTALTLVALRSNWTGVAPRQLLLGGVVASIAMVFLPPAGSIDILNYAVYGRISDLGLDPYSMTPQRLHDAGDPVGLLRPSSWADQPTVYGPVATVEQALAAWLGGASMGWIIFWLKAFNATVFIVTGLLLDRLAGPDPAARIRAAILWTANPLMLFWMVGSGHADTLASVLLIGAGCVLWHETRRPTPVLWFGAVAGLMAAGAVLVKVTFALPVLGLALACLRRPRTLAAGAATTLLTVVITYAAVGRSALTSLTNRMSHDGDLFLPVPSALVARPMLYTAAMGAATLGAAALIWRALPPPRPAATLDLRPAVACGIAAVILSPVQYPWYCAAFFPVLALLGATYVDEALAIRSALLSCIMLPGIGTSAAQFESARVAAPLCTAVVMLATVVQLVRTKPRPHSRIRPGGSPEATRSSESRS</sequence>
<dbReference type="Pfam" id="PF26314">
    <property type="entry name" value="MptA_B_family"/>
    <property type="match status" value="1"/>
</dbReference>
<proteinExistence type="inferred from homology"/>
<evidence type="ECO:0000256" key="1">
    <source>
        <dbReference type="ARBA" id="ARBA00004141"/>
    </source>
</evidence>
<feature type="transmembrane region" description="Helical" evidence="9">
    <location>
        <begin position="140"/>
        <end position="159"/>
    </location>
</feature>
<evidence type="ECO:0000256" key="7">
    <source>
        <dbReference type="ARBA" id="ARBA00043987"/>
    </source>
</evidence>
<evidence type="ECO:0000256" key="4">
    <source>
        <dbReference type="ARBA" id="ARBA00022692"/>
    </source>
</evidence>
<gene>
    <name evidence="10" type="ORF">D0T12_07290</name>
</gene>
<feature type="transmembrane region" description="Helical" evidence="9">
    <location>
        <begin position="292"/>
        <end position="310"/>
    </location>
</feature>
<keyword evidence="4 9" id="KW-0812">Transmembrane</keyword>
<keyword evidence="11" id="KW-1185">Reference proteome</keyword>
<keyword evidence="5 9" id="KW-1133">Transmembrane helix</keyword>
<keyword evidence="6 9" id="KW-0472">Membrane</keyword>
<dbReference type="NCBIfam" id="NF038066">
    <property type="entry name" value="MptB"/>
    <property type="match status" value="1"/>
</dbReference>
<feature type="transmembrane region" description="Helical" evidence="9">
    <location>
        <begin position="477"/>
        <end position="496"/>
    </location>
</feature>
<comment type="similarity">
    <text evidence="7">Belongs to the MptA/B family.</text>
</comment>
<evidence type="ECO:0000256" key="5">
    <source>
        <dbReference type="ARBA" id="ARBA00022989"/>
    </source>
</evidence>
<feature type="transmembrane region" description="Helical" evidence="9">
    <location>
        <begin position="427"/>
        <end position="448"/>
    </location>
</feature>
<feature type="transmembrane region" description="Helical" evidence="9">
    <location>
        <begin position="261"/>
        <end position="280"/>
    </location>
</feature>
<keyword evidence="2" id="KW-0328">Glycosyltransferase</keyword>
<evidence type="ECO:0000256" key="2">
    <source>
        <dbReference type="ARBA" id="ARBA00022676"/>
    </source>
</evidence>
<evidence type="ECO:0000256" key="3">
    <source>
        <dbReference type="ARBA" id="ARBA00022679"/>
    </source>
</evidence>
<protein>
    <submittedName>
        <fullName evidence="10">DUF2029 domain-containing protein</fullName>
    </submittedName>
</protein>
<name>A0A372GLZ2_9ACTN</name>
<organism evidence="10 11">
    <name type="scientific">Actinomadura spongiicola</name>
    <dbReference type="NCBI Taxonomy" id="2303421"/>
    <lineage>
        <taxon>Bacteria</taxon>
        <taxon>Bacillati</taxon>
        <taxon>Actinomycetota</taxon>
        <taxon>Actinomycetes</taxon>
        <taxon>Streptosporangiales</taxon>
        <taxon>Thermomonosporaceae</taxon>
        <taxon>Actinomadura</taxon>
    </lineage>
</organism>
<evidence type="ECO:0000256" key="6">
    <source>
        <dbReference type="ARBA" id="ARBA00023136"/>
    </source>
</evidence>
<dbReference type="GO" id="GO:0016020">
    <property type="term" value="C:membrane"/>
    <property type="evidence" value="ECO:0007669"/>
    <property type="project" value="UniProtKB-SubCell"/>
</dbReference>
<evidence type="ECO:0000256" key="9">
    <source>
        <dbReference type="SAM" id="Phobius"/>
    </source>
</evidence>
<keyword evidence="3" id="KW-0808">Transferase</keyword>
<feature type="transmembrane region" description="Helical" evidence="9">
    <location>
        <begin position="528"/>
        <end position="546"/>
    </location>
</feature>
<dbReference type="AlphaFoldDB" id="A0A372GLZ2"/>
<evidence type="ECO:0000256" key="8">
    <source>
        <dbReference type="SAM" id="MobiDB-lite"/>
    </source>
</evidence>
<comment type="caution">
    <text evidence="10">The sequence shown here is derived from an EMBL/GenBank/DDBJ whole genome shotgun (WGS) entry which is preliminary data.</text>
</comment>
<dbReference type="Proteomes" id="UP000262882">
    <property type="component" value="Unassembled WGS sequence"/>
</dbReference>